<dbReference type="SUPFAM" id="SSF47072">
    <property type="entry name" value="Cysteine alpha-hairpin motif"/>
    <property type="match status" value="1"/>
</dbReference>
<comment type="caution">
    <text evidence="2">The sequence shown here is derived from an EMBL/GenBank/DDBJ whole genome shotgun (WGS) entry which is preliminary data.</text>
</comment>
<feature type="region of interest" description="Disordered" evidence="1">
    <location>
        <begin position="81"/>
        <end position="101"/>
    </location>
</feature>
<name>A0ABD1MQH5_9FABA</name>
<feature type="compositionally biased region" description="Basic and acidic residues" evidence="1">
    <location>
        <begin position="81"/>
        <end position="94"/>
    </location>
</feature>
<dbReference type="InterPro" id="IPR009069">
    <property type="entry name" value="Cys_alpha_HP_mot_SF"/>
</dbReference>
<protein>
    <recommendedName>
        <fullName evidence="4">CHCH domain-containing protein</fullName>
    </recommendedName>
</protein>
<organism evidence="2 3">
    <name type="scientific">Flemingia macrophylla</name>
    <dbReference type="NCBI Taxonomy" id="520843"/>
    <lineage>
        <taxon>Eukaryota</taxon>
        <taxon>Viridiplantae</taxon>
        <taxon>Streptophyta</taxon>
        <taxon>Embryophyta</taxon>
        <taxon>Tracheophyta</taxon>
        <taxon>Spermatophyta</taxon>
        <taxon>Magnoliopsida</taxon>
        <taxon>eudicotyledons</taxon>
        <taxon>Gunneridae</taxon>
        <taxon>Pentapetalae</taxon>
        <taxon>rosids</taxon>
        <taxon>fabids</taxon>
        <taxon>Fabales</taxon>
        <taxon>Fabaceae</taxon>
        <taxon>Papilionoideae</taxon>
        <taxon>50 kb inversion clade</taxon>
        <taxon>NPAAA clade</taxon>
        <taxon>indigoferoid/millettioid clade</taxon>
        <taxon>Phaseoleae</taxon>
        <taxon>Flemingia</taxon>
    </lineage>
</organism>
<evidence type="ECO:0000256" key="1">
    <source>
        <dbReference type="SAM" id="MobiDB-lite"/>
    </source>
</evidence>
<evidence type="ECO:0000313" key="3">
    <source>
        <dbReference type="Proteomes" id="UP001603857"/>
    </source>
</evidence>
<evidence type="ECO:0000313" key="2">
    <source>
        <dbReference type="EMBL" id="KAL2338044.1"/>
    </source>
</evidence>
<dbReference type="PROSITE" id="PS51808">
    <property type="entry name" value="CHCH"/>
    <property type="match status" value="1"/>
</dbReference>
<dbReference type="EMBL" id="JBGMDY010000004">
    <property type="protein sequence ID" value="KAL2338044.1"/>
    <property type="molecule type" value="Genomic_DNA"/>
</dbReference>
<reference evidence="2 3" key="1">
    <citation type="submission" date="2024-08" db="EMBL/GenBank/DDBJ databases">
        <title>Insights into the chromosomal genome structure of Flemingia macrophylla.</title>
        <authorList>
            <person name="Ding Y."/>
            <person name="Zhao Y."/>
            <person name="Bi W."/>
            <person name="Wu M."/>
            <person name="Zhao G."/>
            <person name="Gong Y."/>
            <person name="Li W."/>
            <person name="Zhang P."/>
        </authorList>
    </citation>
    <scope>NUCLEOTIDE SEQUENCE [LARGE SCALE GENOMIC DNA]</scope>
    <source>
        <strain evidence="2">DYQJB</strain>
        <tissue evidence="2">Leaf</tissue>
    </source>
</reference>
<dbReference type="PANTHER" id="PTHR47565:SF2">
    <property type="entry name" value="CYTOCHROME C OXIDASE 19-1"/>
    <property type="match status" value="1"/>
</dbReference>
<keyword evidence="3" id="KW-1185">Reference proteome</keyword>
<evidence type="ECO:0008006" key="4">
    <source>
        <dbReference type="Google" id="ProtNLM"/>
    </source>
</evidence>
<dbReference type="PANTHER" id="PTHR47565">
    <property type="entry name" value="CYTOCHROME C OXIDASE 19-1"/>
    <property type="match status" value="1"/>
</dbReference>
<dbReference type="AlphaFoldDB" id="A0ABD1MQH5"/>
<accession>A0ABD1MQH5</accession>
<proteinExistence type="predicted"/>
<dbReference type="Proteomes" id="UP001603857">
    <property type="component" value="Unassembled WGS sequence"/>
</dbReference>
<sequence length="101" mass="11354">MSVAGGAFGGNRGLRPVPPEKGIFPLDHMHLCDPEKREYLNCLKTASHQSERCSQFSKKYLQCRMEKNLMAKQDLAELGFKESKVETPEGKVTEGIDNQNQ</sequence>
<gene>
    <name evidence="2" type="ORF">Fmac_012490</name>
</gene>